<dbReference type="Pfam" id="PF00195">
    <property type="entry name" value="Chal_sti_synt_N"/>
    <property type="match status" value="1"/>
</dbReference>
<evidence type="ECO:0000256" key="1">
    <source>
        <dbReference type="ARBA" id="ARBA00005531"/>
    </source>
</evidence>
<evidence type="ECO:0000259" key="3">
    <source>
        <dbReference type="Pfam" id="PF00195"/>
    </source>
</evidence>
<dbReference type="SUPFAM" id="SSF53901">
    <property type="entry name" value="Thiolase-like"/>
    <property type="match status" value="2"/>
</dbReference>
<dbReference type="GO" id="GO:0016747">
    <property type="term" value="F:acyltransferase activity, transferring groups other than amino-acyl groups"/>
    <property type="evidence" value="ECO:0007669"/>
    <property type="project" value="InterPro"/>
</dbReference>
<dbReference type="GO" id="GO:0010208">
    <property type="term" value="P:pollen wall assembly"/>
    <property type="evidence" value="ECO:0007669"/>
    <property type="project" value="UniProtKB-ARBA"/>
</dbReference>
<dbReference type="FunFam" id="3.40.47.10:FF:000014">
    <property type="entry name" value="Chalcone synthase 1"/>
    <property type="match status" value="1"/>
</dbReference>
<keyword evidence="2" id="KW-0012">Acyltransferase</keyword>
<proteinExistence type="inferred from homology"/>
<comment type="similarity">
    <text evidence="1 2">Belongs to the thiolase-like superfamily. Chalcone/stilbene synthases family.</text>
</comment>
<organism evidence="5 6">
    <name type="scientific">Panicum virgatum</name>
    <name type="common">Blackwell switchgrass</name>
    <dbReference type="NCBI Taxonomy" id="38727"/>
    <lineage>
        <taxon>Eukaryota</taxon>
        <taxon>Viridiplantae</taxon>
        <taxon>Streptophyta</taxon>
        <taxon>Embryophyta</taxon>
        <taxon>Tracheophyta</taxon>
        <taxon>Spermatophyta</taxon>
        <taxon>Magnoliopsida</taxon>
        <taxon>Liliopsida</taxon>
        <taxon>Poales</taxon>
        <taxon>Poaceae</taxon>
        <taxon>PACMAD clade</taxon>
        <taxon>Panicoideae</taxon>
        <taxon>Panicodae</taxon>
        <taxon>Paniceae</taxon>
        <taxon>Panicinae</taxon>
        <taxon>Panicum</taxon>
        <taxon>Panicum sect. Hiantes</taxon>
    </lineage>
</organism>
<reference evidence="5" key="1">
    <citation type="submission" date="2020-05" db="EMBL/GenBank/DDBJ databases">
        <title>WGS assembly of Panicum virgatum.</title>
        <authorList>
            <person name="Lovell J.T."/>
            <person name="Jenkins J."/>
            <person name="Shu S."/>
            <person name="Juenger T.E."/>
            <person name="Schmutz J."/>
        </authorList>
    </citation>
    <scope>NUCLEOTIDE SEQUENCE</scope>
    <source>
        <strain evidence="5">AP13</strain>
    </source>
</reference>
<protein>
    <submittedName>
        <fullName evidence="5">Uncharacterized protein</fullName>
    </submittedName>
</protein>
<evidence type="ECO:0000256" key="2">
    <source>
        <dbReference type="RuleBase" id="RU003633"/>
    </source>
</evidence>
<dbReference type="GO" id="GO:0030639">
    <property type="term" value="P:polyketide biosynthetic process"/>
    <property type="evidence" value="ECO:0007669"/>
    <property type="project" value="TreeGrafter"/>
</dbReference>
<feature type="domain" description="Chalcone/stilbene synthase C-terminal" evidence="4">
    <location>
        <begin position="296"/>
        <end position="450"/>
    </location>
</feature>
<gene>
    <name evidence="5" type="ORF">PVAP13_8NG106503</name>
</gene>
<dbReference type="AlphaFoldDB" id="A0A8T0PBI2"/>
<keyword evidence="6" id="KW-1185">Reference proteome</keyword>
<dbReference type="CDD" id="cd00831">
    <property type="entry name" value="CHS_like"/>
    <property type="match status" value="1"/>
</dbReference>
<dbReference type="Gene3D" id="3.40.47.10">
    <property type="match status" value="2"/>
</dbReference>
<dbReference type="PANTHER" id="PTHR11877">
    <property type="entry name" value="HYDROXYMETHYLGLUTARYL-COA SYNTHASE"/>
    <property type="match status" value="1"/>
</dbReference>
<dbReference type="FunFam" id="3.40.47.10:FF:000025">
    <property type="entry name" value="Chalcone synthase 2"/>
    <property type="match status" value="1"/>
</dbReference>
<name>A0A8T0PBI2_PANVG</name>
<dbReference type="InterPro" id="IPR001099">
    <property type="entry name" value="Chalcone/stilbene_synt_N"/>
</dbReference>
<dbReference type="PANTHER" id="PTHR11877:SF47">
    <property type="entry name" value="OS11G0529900 PROTEIN"/>
    <property type="match status" value="1"/>
</dbReference>
<keyword evidence="2" id="KW-0808">Transferase</keyword>
<feature type="domain" description="Chalcone/stilbene synthase N-terminal" evidence="3">
    <location>
        <begin position="59"/>
        <end position="279"/>
    </location>
</feature>
<dbReference type="InterPro" id="IPR016039">
    <property type="entry name" value="Thiolase-like"/>
</dbReference>
<dbReference type="InterPro" id="IPR011141">
    <property type="entry name" value="Polyketide_synthase_type-III"/>
</dbReference>
<evidence type="ECO:0000313" key="5">
    <source>
        <dbReference type="EMBL" id="KAG2558019.1"/>
    </source>
</evidence>
<evidence type="ECO:0000259" key="4">
    <source>
        <dbReference type="Pfam" id="PF02797"/>
    </source>
</evidence>
<dbReference type="Proteomes" id="UP000823388">
    <property type="component" value="Chromosome 8N"/>
</dbReference>
<comment type="caution">
    <text evidence="5">The sequence shown here is derived from an EMBL/GenBank/DDBJ whole genome shotgun (WGS) entry which is preliminary data.</text>
</comment>
<dbReference type="Pfam" id="PF02797">
    <property type="entry name" value="Chal_sti_synt_C"/>
    <property type="match status" value="1"/>
</dbReference>
<accession>A0A8T0PBI2</accession>
<evidence type="ECO:0000313" key="6">
    <source>
        <dbReference type="Proteomes" id="UP000823388"/>
    </source>
</evidence>
<sequence>MAVSVHCVLKKNQRTYAIFRAHKLCQYLIKNRRKHLREAGRRQSTMAATAGVAGVLQESSRRGQRPSGTAAVLAIGTANPANCHQDEYPDWYFRVTKSDHLATLKNKMKRICEKSGVRKRYFHWTVEILAGHPEFLDPALPSLDARLAATADAVPELAAAAAARAIAEWGRPAADITHLVLSTTSGAQSPGPDLRLAHLLGLRPTVRRTLLFFHACFGGSSALRLAKDLAESHRGARVLVAVCEVNSLLSFRPPQEARLDGLVAAALFGDGAGAVIVGAAAADDPAEPVERPIFYMMSASQTTLPGTEDALSMQLGEAGYDIGLSARAPALVRDTVEACLADMVAPLGLTGGGSWNGLFWAVHPGGRAILDGCEAALALEPGKLAASRHILSEYGNMYGASIVFVLDEIRRRRRRNGDQRERRDMFELDCEWGVMLGFGPGVTVEMMVLLAAA</sequence>
<dbReference type="EMBL" id="CM029052">
    <property type="protein sequence ID" value="KAG2558019.1"/>
    <property type="molecule type" value="Genomic_DNA"/>
</dbReference>
<dbReference type="InterPro" id="IPR012328">
    <property type="entry name" value="Chalcone/stilbene_synt_C"/>
</dbReference>